<keyword evidence="2" id="KW-0472">Membrane</keyword>
<evidence type="ECO:0000256" key="2">
    <source>
        <dbReference type="SAM" id="Phobius"/>
    </source>
</evidence>
<dbReference type="Gene3D" id="1.10.357.10">
    <property type="entry name" value="Tetracycline Repressor, domain 2"/>
    <property type="match status" value="1"/>
</dbReference>
<protein>
    <submittedName>
        <fullName evidence="4">Transcriptional regulator, TetR family</fullName>
    </submittedName>
</protein>
<accession>A0A1W1CPB3</accession>
<dbReference type="InterPro" id="IPR009057">
    <property type="entry name" value="Homeodomain-like_sf"/>
</dbReference>
<dbReference type="InterPro" id="IPR050624">
    <property type="entry name" value="HTH-type_Tx_Regulator"/>
</dbReference>
<dbReference type="SUPFAM" id="SSF46689">
    <property type="entry name" value="Homeodomain-like"/>
    <property type="match status" value="1"/>
</dbReference>
<dbReference type="Pfam" id="PF00440">
    <property type="entry name" value="TetR_N"/>
    <property type="match status" value="1"/>
</dbReference>
<keyword evidence="2" id="KW-1133">Transmembrane helix</keyword>
<dbReference type="PROSITE" id="PS50977">
    <property type="entry name" value="HTH_TETR_2"/>
    <property type="match status" value="1"/>
</dbReference>
<dbReference type="InterPro" id="IPR023772">
    <property type="entry name" value="DNA-bd_HTH_TetR-type_CS"/>
</dbReference>
<dbReference type="PANTHER" id="PTHR43479">
    <property type="entry name" value="ACREF/ENVCD OPERON REPRESSOR-RELATED"/>
    <property type="match status" value="1"/>
</dbReference>
<keyword evidence="2" id="KW-0812">Transmembrane</keyword>
<dbReference type="InterPro" id="IPR036271">
    <property type="entry name" value="Tet_transcr_reg_TetR-rel_C_sf"/>
</dbReference>
<organism evidence="4">
    <name type="scientific">hydrothermal vent metagenome</name>
    <dbReference type="NCBI Taxonomy" id="652676"/>
    <lineage>
        <taxon>unclassified sequences</taxon>
        <taxon>metagenomes</taxon>
        <taxon>ecological metagenomes</taxon>
    </lineage>
</organism>
<feature type="transmembrane region" description="Helical" evidence="2">
    <location>
        <begin position="155"/>
        <end position="177"/>
    </location>
</feature>
<dbReference type="PANTHER" id="PTHR43479:SF11">
    <property type="entry name" value="ACREF_ENVCD OPERON REPRESSOR-RELATED"/>
    <property type="match status" value="1"/>
</dbReference>
<dbReference type="AlphaFoldDB" id="A0A1W1CPB3"/>
<dbReference type="EMBL" id="FPHK01000105">
    <property type="protein sequence ID" value="SFV67575.1"/>
    <property type="molecule type" value="Genomic_DNA"/>
</dbReference>
<dbReference type="GO" id="GO:0003677">
    <property type="term" value="F:DNA binding"/>
    <property type="evidence" value="ECO:0007669"/>
    <property type="project" value="UniProtKB-KW"/>
</dbReference>
<sequence>MAIIVDKEQKRRDIALGTKTLILQEGINNITISQIAKAANIGKGTVYEYFNNKNEIVFELVAILMQEHNERKEAKLASYKTTREKVKSFFSFFYTDEDEELREIYKQFTSIALSSTNEDMIAFQTECYFLYEKWMENIIQAGIQNRELKPEAKELIMGIFAFTQGAFIMSVTTSAIIDLQQKIDNQIDILFDLMEKQK</sequence>
<reference evidence="4" key="1">
    <citation type="submission" date="2016-10" db="EMBL/GenBank/DDBJ databases">
        <authorList>
            <person name="de Groot N.N."/>
        </authorList>
    </citation>
    <scope>NUCLEOTIDE SEQUENCE</scope>
</reference>
<evidence type="ECO:0000313" key="4">
    <source>
        <dbReference type="EMBL" id="SFV67575.1"/>
    </source>
</evidence>
<dbReference type="InterPro" id="IPR001647">
    <property type="entry name" value="HTH_TetR"/>
</dbReference>
<feature type="domain" description="HTH tetR-type" evidence="3">
    <location>
        <begin position="8"/>
        <end position="68"/>
    </location>
</feature>
<dbReference type="SUPFAM" id="SSF48498">
    <property type="entry name" value="Tetracyclin repressor-like, C-terminal domain"/>
    <property type="match status" value="1"/>
</dbReference>
<gene>
    <name evidence="4" type="ORF">MNB_SM-6-1062</name>
</gene>
<name>A0A1W1CPB3_9ZZZZ</name>
<proteinExistence type="predicted"/>
<dbReference type="PROSITE" id="PS01081">
    <property type="entry name" value="HTH_TETR_1"/>
    <property type="match status" value="1"/>
</dbReference>
<keyword evidence="1" id="KW-0238">DNA-binding</keyword>
<evidence type="ECO:0000256" key="1">
    <source>
        <dbReference type="ARBA" id="ARBA00023125"/>
    </source>
</evidence>
<evidence type="ECO:0000259" key="3">
    <source>
        <dbReference type="PROSITE" id="PS50977"/>
    </source>
</evidence>